<sequence length="68" mass="7362">MSRKSWFQQILNSMGSCLKSCHAGEVSESAHYHPLQDHGSGDDLRGSSGIGHDSLESPEHGLRELTAV</sequence>
<evidence type="ECO:0000313" key="2">
    <source>
        <dbReference type="EMBL" id="KAE8326868.1"/>
    </source>
</evidence>
<gene>
    <name evidence="2" type="ORF">BDV39DRAFT_176332</name>
</gene>
<dbReference type="Proteomes" id="UP000325945">
    <property type="component" value="Unassembled WGS sequence"/>
</dbReference>
<dbReference type="PROSITE" id="PS51257">
    <property type="entry name" value="PROKAR_LIPOPROTEIN"/>
    <property type="match status" value="1"/>
</dbReference>
<evidence type="ECO:0000313" key="3">
    <source>
        <dbReference type="Proteomes" id="UP000325945"/>
    </source>
</evidence>
<feature type="region of interest" description="Disordered" evidence="1">
    <location>
        <begin position="32"/>
        <end position="68"/>
    </location>
</feature>
<evidence type="ECO:0000256" key="1">
    <source>
        <dbReference type="SAM" id="MobiDB-lite"/>
    </source>
</evidence>
<dbReference type="EMBL" id="ML741796">
    <property type="protein sequence ID" value="KAE8326868.1"/>
    <property type="molecule type" value="Genomic_DNA"/>
</dbReference>
<feature type="non-terminal residue" evidence="2">
    <location>
        <position position="68"/>
    </location>
</feature>
<feature type="compositionally biased region" description="Basic and acidic residues" evidence="1">
    <location>
        <begin position="32"/>
        <end position="45"/>
    </location>
</feature>
<accession>A0A5N6X1Z1</accession>
<dbReference type="AlphaFoldDB" id="A0A5N6X1Z1"/>
<reference evidence="3" key="1">
    <citation type="submission" date="2019-04" db="EMBL/GenBank/DDBJ databases">
        <title>Friends and foes A comparative genomics studyof 23 Aspergillus species from section Flavi.</title>
        <authorList>
            <consortium name="DOE Joint Genome Institute"/>
            <person name="Kjaerbolling I."/>
            <person name="Vesth T."/>
            <person name="Frisvad J.C."/>
            <person name="Nybo J.L."/>
            <person name="Theobald S."/>
            <person name="Kildgaard S."/>
            <person name="Isbrandt T."/>
            <person name="Kuo A."/>
            <person name="Sato A."/>
            <person name="Lyhne E.K."/>
            <person name="Kogle M.E."/>
            <person name="Wiebenga A."/>
            <person name="Kun R.S."/>
            <person name="Lubbers R.J."/>
            <person name="Makela M.R."/>
            <person name="Barry K."/>
            <person name="Chovatia M."/>
            <person name="Clum A."/>
            <person name="Daum C."/>
            <person name="Haridas S."/>
            <person name="He G."/>
            <person name="LaButti K."/>
            <person name="Lipzen A."/>
            <person name="Mondo S."/>
            <person name="Riley R."/>
            <person name="Salamov A."/>
            <person name="Simmons B.A."/>
            <person name="Magnuson J.K."/>
            <person name="Henrissat B."/>
            <person name="Mortensen U.H."/>
            <person name="Larsen T.O."/>
            <person name="Devries R.P."/>
            <person name="Grigoriev I.V."/>
            <person name="Machida M."/>
            <person name="Baker S.E."/>
            <person name="Andersen M.R."/>
        </authorList>
    </citation>
    <scope>NUCLEOTIDE SEQUENCE [LARGE SCALE GENOMIC DNA]</scope>
    <source>
        <strain evidence="3">CBS 130017</strain>
    </source>
</reference>
<organism evidence="2 3">
    <name type="scientific">Aspergillus sergii</name>
    <dbReference type="NCBI Taxonomy" id="1034303"/>
    <lineage>
        <taxon>Eukaryota</taxon>
        <taxon>Fungi</taxon>
        <taxon>Dikarya</taxon>
        <taxon>Ascomycota</taxon>
        <taxon>Pezizomycotina</taxon>
        <taxon>Eurotiomycetes</taxon>
        <taxon>Eurotiomycetidae</taxon>
        <taxon>Eurotiales</taxon>
        <taxon>Aspergillaceae</taxon>
        <taxon>Aspergillus</taxon>
        <taxon>Aspergillus subgen. Circumdati</taxon>
    </lineage>
</organism>
<keyword evidence="3" id="KW-1185">Reference proteome</keyword>
<name>A0A5N6X1Z1_9EURO</name>
<protein>
    <submittedName>
        <fullName evidence="2">Uncharacterized protein</fullName>
    </submittedName>
</protein>
<feature type="compositionally biased region" description="Basic and acidic residues" evidence="1">
    <location>
        <begin position="53"/>
        <end position="68"/>
    </location>
</feature>
<proteinExistence type="predicted"/>